<keyword evidence="1" id="KW-0378">Hydrolase</keyword>
<dbReference type="Pfam" id="PF03629">
    <property type="entry name" value="SASA"/>
    <property type="match status" value="1"/>
</dbReference>
<keyword evidence="4" id="KW-1185">Reference proteome</keyword>
<evidence type="ECO:0000256" key="1">
    <source>
        <dbReference type="ARBA" id="ARBA00022801"/>
    </source>
</evidence>
<dbReference type="Proteomes" id="UP001057520">
    <property type="component" value="Chromosome"/>
</dbReference>
<protein>
    <submittedName>
        <fullName evidence="3">Sialate O-acetylesterase</fullName>
    </submittedName>
</protein>
<evidence type="ECO:0000259" key="2">
    <source>
        <dbReference type="Pfam" id="PF03629"/>
    </source>
</evidence>
<evidence type="ECO:0000313" key="3">
    <source>
        <dbReference type="EMBL" id="USQ97229.1"/>
    </source>
</evidence>
<proteinExistence type="predicted"/>
<dbReference type="InterPro" id="IPR036514">
    <property type="entry name" value="SGNH_hydro_sf"/>
</dbReference>
<gene>
    <name evidence="3" type="ORF">MZV50_06720</name>
</gene>
<name>A0ABY4ZYF5_9CAUL</name>
<dbReference type="SUPFAM" id="SSF52266">
    <property type="entry name" value="SGNH hydrolase"/>
    <property type="match status" value="1"/>
</dbReference>
<organism evidence="3 4">
    <name type="scientific">Caulobacter segnis</name>
    <dbReference type="NCBI Taxonomy" id="88688"/>
    <lineage>
        <taxon>Bacteria</taxon>
        <taxon>Pseudomonadati</taxon>
        <taxon>Pseudomonadota</taxon>
        <taxon>Alphaproteobacteria</taxon>
        <taxon>Caulobacterales</taxon>
        <taxon>Caulobacteraceae</taxon>
        <taxon>Caulobacter</taxon>
    </lineage>
</organism>
<evidence type="ECO:0000313" key="4">
    <source>
        <dbReference type="Proteomes" id="UP001057520"/>
    </source>
</evidence>
<dbReference type="Gene3D" id="3.40.50.1110">
    <property type="entry name" value="SGNH hydrolase"/>
    <property type="match status" value="1"/>
</dbReference>
<accession>A0ABY4ZYF5</accession>
<reference evidence="3 4" key="1">
    <citation type="submission" date="2022-04" db="EMBL/GenBank/DDBJ databases">
        <title>Genome sequence of soybean root-associated Caulobacter segnis RL271.</title>
        <authorList>
            <person name="Longley R."/>
            <person name="Bonito G."/>
            <person name="Trigodet F."/>
            <person name="Crosson S."/>
            <person name="Fiebig A."/>
        </authorList>
    </citation>
    <scope>NUCLEOTIDE SEQUENCE [LARGE SCALE GENOMIC DNA]</scope>
    <source>
        <strain evidence="3 4">RL271</strain>
    </source>
</reference>
<dbReference type="InterPro" id="IPR005181">
    <property type="entry name" value="SASA"/>
</dbReference>
<sequence length="724" mass="73521">MFKTFLSVAGVCAVSPFILIGALLFLIGTLISFAVPAPAAAKTVPDAPLAVERPVNSVLSCRSTRLVPRFGKGAVAAIILITAPAAPAFADDQAVALKAYVNSSTTAGISAAGGLTRAEVPTLADVGATTTKPYVLVLAGQSNANGRDHSGDKTNPANTFITSTMNGGTTFVPAAFGTAPLNQGPGGVGTTSDPAQATNNMGVHFANALRASGLIPASRPIVIIMNAVGGQSITQWVGSGASSAYFVNLKSSLAALTAAYPGAKIDHVIWSQGEGDNNASGTSYASKSTYISAFSALLGQWRALPEWQSSTTVSVQELGDWGDAIQRDRNDAIYTMRSGLFDPYVTTVSSAGIGESTDSPQFHFDGVGLATLGRYHFQAWHEARISGGYSPGHLSADTASAPIFSGGLSVATSGTLNVGVGDLRGGGVSINVTGTGATINLPRAATVGRTEVTFYQSTGAAFTLSAATSTIFNETGAPAGSVTVGSGQNSSIYRATSEPASDRWLLESVYPKIGSSKRYFTNVPSGQNRSVTTSEILHSIITLNASGMTLPTSGLQTGSSVVAYAVTGPSTVTASGSVAFQFEGGGPTVQSITLNAGEWVELTWASSVYIVHPSSRLKVVLPKPSASTLLASQAGSVITNEGATAISAQTLPAASAGLTYTAVVQDGDGIRLVAGSGNTIRIGASVSAVAGNIQATTIGNTVTLAAINSTEWVATAVNGTWTVN</sequence>
<feature type="domain" description="Sialate O-acetylesterase" evidence="2">
    <location>
        <begin position="135"/>
        <end position="377"/>
    </location>
</feature>
<dbReference type="EMBL" id="CP096040">
    <property type="protein sequence ID" value="USQ97229.1"/>
    <property type="molecule type" value="Genomic_DNA"/>
</dbReference>